<feature type="transmembrane region" description="Helical" evidence="6">
    <location>
        <begin position="179"/>
        <end position="199"/>
    </location>
</feature>
<sequence>MREVFGNIELKLHQVTHNEKMAFYLLLLAVIPGTFLSNFSAGLVNIALTDISMEFHISLGMSQWVVTGYILTVMISLPIMGKLSDQFGKKRIHNVGYLLFGVGVLFSFSANNIMFLLIARFIQGVGAAMLQAVNMVIITENVSVDKRVKAIGLVGTAAGLGGLLGAPIGGVLIELFHWSYLFLIQLPVIAIVSVFAILFIPKDKRFTKSKFDLGGAVLFTIFLVGAIFLLNQFGEGIIYKEQWIIGLISLSSLTIFYYWTNKQSTPFITIALFKQKKVCLGAIVIVVSYATCFGTVVILPFLLRGVMHYSITITGLVLMVYPLFLSITGPFSGLLVQKYNLKTTIIIAIISMTIAVIGLSFTSIHSPLLHIALLLALLGVSMGLITSPNYNFIMGSVPKTFLGEIGGNIALLRNFGMVIGTALGIAIVNHFATTPVSQWLTLTNSEDVTSLLLGIKSVFILFALLLIVIGLIFKYLIKE</sequence>
<dbReference type="InterPro" id="IPR036259">
    <property type="entry name" value="MFS_trans_sf"/>
</dbReference>
<proteinExistence type="predicted"/>
<evidence type="ECO:0000313" key="9">
    <source>
        <dbReference type="Proteomes" id="UP000274033"/>
    </source>
</evidence>
<gene>
    <name evidence="8" type="ORF">EBB45_10550</name>
</gene>
<feature type="transmembrane region" description="Helical" evidence="6">
    <location>
        <begin position="452"/>
        <end position="477"/>
    </location>
</feature>
<dbReference type="CDD" id="cd17321">
    <property type="entry name" value="MFS_MMR_MDR_like"/>
    <property type="match status" value="1"/>
</dbReference>
<dbReference type="InterPro" id="IPR020846">
    <property type="entry name" value="MFS_dom"/>
</dbReference>
<keyword evidence="4 6" id="KW-1133">Transmembrane helix</keyword>
<feature type="transmembrane region" description="Helical" evidence="6">
    <location>
        <begin position="150"/>
        <end position="173"/>
    </location>
</feature>
<dbReference type="InterPro" id="IPR011701">
    <property type="entry name" value="MFS"/>
</dbReference>
<keyword evidence="2" id="KW-0813">Transport</keyword>
<feature type="transmembrane region" description="Helical" evidence="6">
    <location>
        <begin position="343"/>
        <end position="362"/>
    </location>
</feature>
<accession>A0A3N9UQ57</accession>
<feature type="transmembrane region" description="Helical" evidence="6">
    <location>
        <begin position="121"/>
        <end position="138"/>
    </location>
</feature>
<comment type="subcellular location">
    <subcellularLocation>
        <location evidence="1">Cell membrane</location>
        <topology evidence="1">Multi-pass membrane protein</topology>
    </subcellularLocation>
</comment>
<dbReference type="SUPFAM" id="SSF103473">
    <property type="entry name" value="MFS general substrate transporter"/>
    <property type="match status" value="1"/>
</dbReference>
<keyword evidence="3 6" id="KW-0812">Transmembrane</keyword>
<name>A0A3N9UQ57_9BACI</name>
<protein>
    <submittedName>
        <fullName evidence="8">MFS transporter</fullName>
    </submittedName>
</protein>
<dbReference type="PANTHER" id="PTHR42718:SF9">
    <property type="entry name" value="MAJOR FACILITATOR SUPERFAMILY MULTIDRUG TRANSPORTER MFSC"/>
    <property type="match status" value="1"/>
</dbReference>
<feature type="domain" description="Major facilitator superfamily (MFS) profile" evidence="7">
    <location>
        <begin position="26"/>
        <end position="479"/>
    </location>
</feature>
<dbReference type="PANTHER" id="PTHR42718">
    <property type="entry name" value="MAJOR FACILITATOR SUPERFAMILY MULTIDRUG TRANSPORTER MFSC"/>
    <property type="match status" value="1"/>
</dbReference>
<feature type="transmembrane region" description="Helical" evidence="6">
    <location>
        <begin position="411"/>
        <end position="432"/>
    </location>
</feature>
<dbReference type="EMBL" id="RRCT01000008">
    <property type="protein sequence ID" value="RQW74662.1"/>
    <property type="molecule type" value="Genomic_DNA"/>
</dbReference>
<evidence type="ECO:0000256" key="5">
    <source>
        <dbReference type="ARBA" id="ARBA00023136"/>
    </source>
</evidence>
<dbReference type="Pfam" id="PF07690">
    <property type="entry name" value="MFS_1"/>
    <property type="match status" value="1"/>
</dbReference>
<feature type="transmembrane region" description="Helical" evidence="6">
    <location>
        <begin position="242"/>
        <end position="259"/>
    </location>
</feature>
<feature type="transmembrane region" description="Helical" evidence="6">
    <location>
        <begin position="280"/>
        <end position="303"/>
    </location>
</feature>
<dbReference type="AlphaFoldDB" id="A0A3N9UQ57"/>
<dbReference type="PROSITE" id="PS50850">
    <property type="entry name" value="MFS"/>
    <property type="match status" value="1"/>
</dbReference>
<evidence type="ECO:0000256" key="3">
    <source>
        <dbReference type="ARBA" id="ARBA00022692"/>
    </source>
</evidence>
<dbReference type="PRINTS" id="PR01036">
    <property type="entry name" value="TCRTETB"/>
</dbReference>
<feature type="transmembrane region" description="Helical" evidence="6">
    <location>
        <begin position="368"/>
        <end position="390"/>
    </location>
</feature>
<dbReference type="RefSeq" id="WP_124764481.1">
    <property type="nucleotide sequence ID" value="NZ_JAFBDY010000007.1"/>
</dbReference>
<dbReference type="Proteomes" id="UP000274033">
    <property type="component" value="Unassembled WGS sequence"/>
</dbReference>
<keyword evidence="5 6" id="KW-0472">Membrane</keyword>
<evidence type="ECO:0000313" key="8">
    <source>
        <dbReference type="EMBL" id="RQW74662.1"/>
    </source>
</evidence>
<dbReference type="OrthoDB" id="102502at2"/>
<organism evidence="8 9">
    <name type="scientific">Lysinibacillus composti</name>
    <dbReference type="NCBI Taxonomy" id="720633"/>
    <lineage>
        <taxon>Bacteria</taxon>
        <taxon>Bacillati</taxon>
        <taxon>Bacillota</taxon>
        <taxon>Bacilli</taxon>
        <taxon>Bacillales</taxon>
        <taxon>Bacillaceae</taxon>
        <taxon>Lysinibacillus</taxon>
    </lineage>
</organism>
<dbReference type="Gene3D" id="1.20.1720.10">
    <property type="entry name" value="Multidrug resistance protein D"/>
    <property type="match status" value="1"/>
</dbReference>
<evidence type="ECO:0000256" key="6">
    <source>
        <dbReference type="SAM" id="Phobius"/>
    </source>
</evidence>
<reference evidence="8 9" key="1">
    <citation type="journal article" date="2013" name="J. Microbiol.">
        <title>Lysinibacillus chungkukjangi sp. nov., isolated from Chungkukjang, Korean fermented soybean food.</title>
        <authorList>
            <person name="Kim S.J."/>
            <person name="Jang Y.H."/>
            <person name="Hamada M."/>
            <person name="Ahn J.H."/>
            <person name="Weon H.Y."/>
            <person name="Suzuki K."/>
            <person name="Whang K.S."/>
            <person name="Kwon S.W."/>
        </authorList>
    </citation>
    <scope>NUCLEOTIDE SEQUENCE [LARGE SCALE GENOMIC DNA]</scope>
    <source>
        <strain evidence="8 9">MCCC 1A12701</strain>
    </source>
</reference>
<feature type="transmembrane region" description="Helical" evidence="6">
    <location>
        <begin position="95"/>
        <end position="115"/>
    </location>
</feature>
<dbReference type="Gene3D" id="1.20.1250.20">
    <property type="entry name" value="MFS general substrate transporter like domains"/>
    <property type="match status" value="1"/>
</dbReference>
<evidence type="ECO:0000256" key="1">
    <source>
        <dbReference type="ARBA" id="ARBA00004651"/>
    </source>
</evidence>
<feature type="transmembrane region" description="Helical" evidence="6">
    <location>
        <begin position="309"/>
        <end position="331"/>
    </location>
</feature>
<dbReference type="GO" id="GO:0022857">
    <property type="term" value="F:transmembrane transporter activity"/>
    <property type="evidence" value="ECO:0007669"/>
    <property type="project" value="InterPro"/>
</dbReference>
<comment type="caution">
    <text evidence="8">The sequence shown here is derived from an EMBL/GenBank/DDBJ whole genome shotgun (WGS) entry which is preliminary data.</text>
</comment>
<evidence type="ECO:0000256" key="2">
    <source>
        <dbReference type="ARBA" id="ARBA00022448"/>
    </source>
</evidence>
<evidence type="ECO:0000259" key="7">
    <source>
        <dbReference type="PROSITE" id="PS50850"/>
    </source>
</evidence>
<evidence type="ECO:0000256" key="4">
    <source>
        <dbReference type="ARBA" id="ARBA00022989"/>
    </source>
</evidence>
<feature type="transmembrane region" description="Helical" evidence="6">
    <location>
        <begin position="211"/>
        <end position="230"/>
    </location>
</feature>
<keyword evidence="9" id="KW-1185">Reference proteome</keyword>
<feature type="transmembrane region" description="Helical" evidence="6">
    <location>
        <begin position="21"/>
        <end position="44"/>
    </location>
</feature>
<feature type="transmembrane region" description="Helical" evidence="6">
    <location>
        <begin position="64"/>
        <end position="83"/>
    </location>
</feature>
<dbReference type="GO" id="GO:0005886">
    <property type="term" value="C:plasma membrane"/>
    <property type="evidence" value="ECO:0007669"/>
    <property type="project" value="UniProtKB-SubCell"/>
</dbReference>